<reference evidence="1 2" key="1">
    <citation type="submission" date="2018-11" db="EMBL/GenBank/DDBJ databases">
        <authorList>
            <person name="Wuyts S."/>
        </authorList>
    </citation>
    <scope>NUCLEOTIDE SEQUENCE [LARGE SCALE GENOMIC DNA]</scope>
    <source>
        <strain evidence="1">Lactobacillus mudanjiangensis AMBF249</strain>
    </source>
</reference>
<sequence>MAEYTEAKKRANKKWDTEHKERMRYINSRSTARNFIKKQATKDDLTEFLSLISDRQQLLNDQNETEIK</sequence>
<dbReference type="OrthoDB" id="1699217at2"/>
<dbReference type="EMBL" id="UYIG01000125">
    <property type="protein sequence ID" value="VDG28826.1"/>
    <property type="molecule type" value="Genomic_DNA"/>
</dbReference>
<dbReference type="RefSeq" id="WP_130846815.1">
    <property type="nucleotide sequence ID" value="NZ_UYIE01000024.1"/>
</dbReference>
<protein>
    <submittedName>
        <fullName evidence="1">Uncharacterized protein</fullName>
    </submittedName>
</protein>
<keyword evidence="2" id="KW-1185">Reference proteome</keyword>
<name>A0A660E0B4_9LACO</name>
<gene>
    <name evidence="1" type="ORF">MUDAN_MDHGFNIF_03231</name>
</gene>
<proteinExistence type="predicted"/>
<organism evidence="1 2">
    <name type="scientific">Lactiplantibacillus mudanjiangensis</name>
    <dbReference type="NCBI Taxonomy" id="1296538"/>
    <lineage>
        <taxon>Bacteria</taxon>
        <taxon>Bacillati</taxon>
        <taxon>Bacillota</taxon>
        <taxon>Bacilli</taxon>
        <taxon>Lactobacillales</taxon>
        <taxon>Lactobacillaceae</taxon>
        <taxon>Lactiplantibacillus</taxon>
    </lineage>
</organism>
<accession>A0A660E0B4</accession>
<dbReference type="AlphaFoldDB" id="A0A660E0B4"/>
<dbReference type="Proteomes" id="UP000289996">
    <property type="component" value="Unassembled WGS sequence"/>
</dbReference>
<evidence type="ECO:0000313" key="1">
    <source>
        <dbReference type="EMBL" id="VDG28826.1"/>
    </source>
</evidence>
<evidence type="ECO:0000313" key="2">
    <source>
        <dbReference type="Proteomes" id="UP000289996"/>
    </source>
</evidence>